<comment type="caution">
    <text evidence="7">The sequence shown here is derived from an EMBL/GenBank/DDBJ whole genome shotgun (WGS) entry which is preliminary data.</text>
</comment>
<dbReference type="InterPro" id="IPR023214">
    <property type="entry name" value="HAD_sf"/>
</dbReference>
<dbReference type="InterPro" id="IPR036412">
    <property type="entry name" value="HAD-like_sf"/>
</dbReference>
<evidence type="ECO:0000256" key="2">
    <source>
        <dbReference type="ARBA" id="ARBA00022692"/>
    </source>
</evidence>
<dbReference type="InterPro" id="IPR001757">
    <property type="entry name" value="P_typ_ATPase"/>
</dbReference>
<dbReference type="GO" id="GO:0016020">
    <property type="term" value="C:membrane"/>
    <property type="evidence" value="ECO:0007669"/>
    <property type="project" value="UniProtKB-SubCell"/>
</dbReference>
<comment type="subcellular location">
    <subcellularLocation>
        <location evidence="1">Membrane</location>
    </subcellularLocation>
</comment>
<organism evidence="7 8">
    <name type="scientific">Candidatus Azambacteria bacterium GW2011_GWA2_42_9</name>
    <dbReference type="NCBI Taxonomy" id="1618613"/>
    <lineage>
        <taxon>Bacteria</taxon>
        <taxon>Candidatus Azamiibacteriota</taxon>
    </lineage>
</organism>
<evidence type="ECO:0000256" key="5">
    <source>
        <dbReference type="ARBA" id="ARBA00023136"/>
    </source>
</evidence>
<sequence>PSINSGSTLKKVERVEETKENEVLKYAASLEKFSEHPIAKAIVAFAASLGKSSSHPLDKAIREKAESERIELFPINNFKATPGKGLEGDVNINGKLQKLFFGNRALMEEKNIEITALHEKQLEKLEETGKTAMILASDKLLGAVAVADTLKETTAESIKLIKNLGLEVWMITGDNERTAKAMGEKIGIKNIMAKVLPQEKSEKIKELQRGDPSTGLGARKVAMVGDGINDAPALTEADVGIAIGTGTDIAIESGDITLISGDPMGIYEAIKLSRQTLRNIKQNLFWAYIYNIVLIPVAAGVLWPVWGILLNPILAGGAMAFSSVSVVLNSLRLKK</sequence>
<proteinExistence type="predicted"/>
<keyword evidence="5 6" id="KW-0472">Membrane</keyword>
<keyword evidence="2 6" id="KW-0812">Transmembrane</keyword>
<dbReference type="PRINTS" id="PR00119">
    <property type="entry name" value="CATATPASE"/>
</dbReference>
<dbReference type="PANTHER" id="PTHR43520:SF8">
    <property type="entry name" value="P-TYPE CU(+) TRANSPORTER"/>
    <property type="match status" value="1"/>
</dbReference>
<dbReference type="GO" id="GO:0016887">
    <property type="term" value="F:ATP hydrolysis activity"/>
    <property type="evidence" value="ECO:0007669"/>
    <property type="project" value="InterPro"/>
</dbReference>
<dbReference type="InterPro" id="IPR023299">
    <property type="entry name" value="ATPase_P-typ_cyto_dom_N"/>
</dbReference>
<dbReference type="AlphaFoldDB" id="A0A0G1BPR8"/>
<dbReference type="SUPFAM" id="SSF81660">
    <property type="entry name" value="Metal cation-transporting ATPase, ATP-binding domain N"/>
    <property type="match status" value="2"/>
</dbReference>
<dbReference type="PATRIC" id="fig|1618613.3.peg.372"/>
<dbReference type="Proteomes" id="UP000034563">
    <property type="component" value="Unassembled WGS sequence"/>
</dbReference>
<dbReference type="GO" id="GO:0005524">
    <property type="term" value="F:ATP binding"/>
    <property type="evidence" value="ECO:0007669"/>
    <property type="project" value="InterPro"/>
</dbReference>
<evidence type="ECO:0000313" key="8">
    <source>
        <dbReference type="Proteomes" id="UP000034563"/>
    </source>
</evidence>
<evidence type="ECO:0000256" key="4">
    <source>
        <dbReference type="ARBA" id="ARBA00022989"/>
    </source>
</evidence>
<dbReference type="NCBIfam" id="TIGR01494">
    <property type="entry name" value="ATPase_P-type"/>
    <property type="match status" value="1"/>
</dbReference>
<protein>
    <submittedName>
        <fullName evidence="7">Heavy metal translocating P-type ATPase</fullName>
    </submittedName>
</protein>
<dbReference type="GO" id="GO:0043682">
    <property type="term" value="F:P-type divalent copper transporter activity"/>
    <property type="evidence" value="ECO:0007669"/>
    <property type="project" value="TreeGrafter"/>
</dbReference>
<evidence type="ECO:0000256" key="3">
    <source>
        <dbReference type="ARBA" id="ARBA00022967"/>
    </source>
</evidence>
<evidence type="ECO:0000313" key="7">
    <source>
        <dbReference type="EMBL" id="KKS75395.1"/>
    </source>
</evidence>
<name>A0A0G1BPR8_9BACT</name>
<dbReference type="Gene3D" id="3.40.50.1000">
    <property type="entry name" value="HAD superfamily/HAD-like"/>
    <property type="match status" value="1"/>
</dbReference>
<accession>A0A0G1BPR8</accession>
<dbReference type="GO" id="GO:0005507">
    <property type="term" value="F:copper ion binding"/>
    <property type="evidence" value="ECO:0007669"/>
    <property type="project" value="TreeGrafter"/>
</dbReference>
<evidence type="ECO:0000256" key="1">
    <source>
        <dbReference type="ARBA" id="ARBA00004370"/>
    </source>
</evidence>
<keyword evidence="3" id="KW-1278">Translocase</keyword>
<reference evidence="7 8" key="1">
    <citation type="journal article" date="2015" name="Nature">
        <title>rRNA introns, odd ribosomes, and small enigmatic genomes across a large radiation of phyla.</title>
        <authorList>
            <person name="Brown C.T."/>
            <person name="Hug L.A."/>
            <person name="Thomas B.C."/>
            <person name="Sharon I."/>
            <person name="Castelle C.J."/>
            <person name="Singh A."/>
            <person name="Wilkins M.J."/>
            <person name="Williams K.H."/>
            <person name="Banfield J.F."/>
        </authorList>
    </citation>
    <scope>NUCLEOTIDE SEQUENCE [LARGE SCALE GENOMIC DNA]</scope>
</reference>
<evidence type="ECO:0000256" key="6">
    <source>
        <dbReference type="SAM" id="Phobius"/>
    </source>
</evidence>
<gene>
    <name evidence="7" type="ORF">UV48_C0013G0001</name>
</gene>
<dbReference type="PANTHER" id="PTHR43520">
    <property type="entry name" value="ATP7, ISOFORM B"/>
    <property type="match status" value="1"/>
</dbReference>
<dbReference type="EMBL" id="LCEQ01000013">
    <property type="protein sequence ID" value="KKS75395.1"/>
    <property type="molecule type" value="Genomic_DNA"/>
</dbReference>
<dbReference type="SUPFAM" id="SSF56784">
    <property type="entry name" value="HAD-like"/>
    <property type="match status" value="1"/>
</dbReference>
<feature type="transmembrane region" description="Helical" evidence="6">
    <location>
        <begin position="284"/>
        <end position="306"/>
    </location>
</feature>
<keyword evidence="4 6" id="KW-1133">Transmembrane helix</keyword>
<dbReference type="GO" id="GO:0055070">
    <property type="term" value="P:copper ion homeostasis"/>
    <property type="evidence" value="ECO:0007669"/>
    <property type="project" value="TreeGrafter"/>
</dbReference>
<dbReference type="Pfam" id="PF00702">
    <property type="entry name" value="Hydrolase"/>
    <property type="match status" value="1"/>
</dbReference>
<dbReference type="Gene3D" id="3.40.1110.10">
    <property type="entry name" value="Calcium-transporting ATPase, cytoplasmic domain N"/>
    <property type="match status" value="2"/>
</dbReference>
<feature type="non-terminal residue" evidence="7">
    <location>
        <position position="1"/>
    </location>
</feature>
<feature type="transmembrane region" description="Helical" evidence="6">
    <location>
        <begin position="312"/>
        <end position="331"/>
    </location>
</feature>